<sequence>MDSSVRVRVLVVHLDFVIKTSLDGLWSFTKHSERRAKPRPERLNGYRIQTESYIYAATVLVFHLDFVIKTSLDGLWRYTKHSERRAKPRPERLNVYRIGILLTLSMVYSTGNADPVLARVTVTVFLSFPRYTIAVFDRGMDCDRDDTATV</sequence>
<reference evidence="1" key="1">
    <citation type="journal article" date="2012" name="Nature">
        <title>The oyster genome reveals stress adaptation and complexity of shell formation.</title>
        <authorList>
            <person name="Zhang G."/>
            <person name="Fang X."/>
            <person name="Guo X."/>
            <person name="Li L."/>
            <person name="Luo R."/>
            <person name="Xu F."/>
            <person name="Yang P."/>
            <person name="Zhang L."/>
            <person name="Wang X."/>
            <person name="Qi H."/>
            <person name="Xiong Z."/>
            <person name="Que H."/>
            <person name="Xie Y."/>
            <person name="Holland P.W."/>
            <person name="Paps J."/>
            <person name="Zhu Y."/>
            <person name="Wu F."/>
            <person name="Chen Y."/>
            <person name="Wang J."/>
            <person name="Peng C."/>
            <person name="Meng J."/>
            <person name="Yang L."/>
            <person name="Liu J."/>
            <person name="Wen B."/>
            <person name="Zhang N."/>
            <person name="Huang Z."/>
            <person name="Zhu Q."/>
            <person name="Feng Y."/>
            <person name="Mount A."/>
            <person name="Hedgecock D."/>
            <person name="Xu Z."/>
            <person name="Liu Y."/>
            <person name="Domazet-Loso T."/>
            <person name="Du Y."/>
            <person name="Sun X."/>
            <person name="Zhang S."/>
            <person name="Liu B."/>
            <person name="Cheng P."/>
            <person name="Jiang X."/>
            <person name="Li J."/>
            <person name="Fan D."/>
            <person name="Wang W."/>
            <person name="Fu W."/>
            <person name="Wang T."/>
            <person name="Wang B."/>
            <person name="Zhang J."/>
            <person name="Peng Z."/>
            <person name="Li Y."/>
            <person name="Li N."/>
            <person name="Wang J."/>
            <person name="Chen M."/>
            <person name="He Y."/>
            <person name="Tan F."/>
            <person name="Song X."/>
            <person name="Zheng Q."/>
            <person name="Huang R."/>
            <person name="Yang H."/>
            <person name="Du X."/>
            <person name="Chen L."/>
            <person name="Yang M."/>
            <person name="Gaffney P.M."/>
            <person name="Wang S."/>
            <person name="Luo L."/>
            <person name="She Z."/>
            <person name="Ming Y."/>
            <person name="Huang W."/>
            <person name="Zhang S."/>
            <person name="Huang B."/>
            <person name="Zhang Y."/>
            <person name="Qu T."/>
            <person name="Ni P."/>
            <person name="Miao G."/>
            <person name="Wang J."/>
            <person name="Wang Q."/>
            <person name="Steinberg C.E."/>
            <person name="Wang H."/>
            <person name="Li N."/>
            <person name="Qian L."/>
            <person name="Zhang G."/>
            <person name="Li Y."/>
            <person name="Yang H."/>
            <person name="Liu X."/>
            <person name="Wang J."/>
            <person name="Yin Y."/>
            <person name="Wang J."/>
        </authorList>
    </citation>
    <scope>NUCLEOTIDE SEQUENCE [LARGE SCALE GENOMIC DNA]</scope>
    <source>
        <strain evidence="1">05x7-T-G4-1.051#20</strain>
    </source>
</reference>
<dbReference type="AlphaFoldDB" id="K1QK77"/>
<dbReference type="EMBL" id="JH817548">
    <property type="protein sequence ID" value="EKC29275.1"/>
    <property type="molecule type" value="Genomic_DNA"/>
</dbReference>
<proteinExistence type="predicted"/>
<evidence type="ECO:0000313" key="1">
    <source>
        <dbReference type="EMBL" id="EKC29275.1"/>
    </source>
</evidence>
<accession>K1QK77</accession>
<dbReference type="HOGENOM" id="CLU_1742325_0_0_1"/>
<organism evidence="1">
    <name type="scientific">Magallana gigas</name>
    <name type="common">Pacific oyster</name>
    <name type="synonym">Crassostrea gigas</name>
    <dbReference type="NCBI Taxonomy" id="29159"/>
    <lineage>
        <taxon>Eukaryota</taxon>
        <taxon>Metazoa</taxon>
        <taxon>Spiralia</taxon>
        <taxon>Lophotrochozoa</taxon>
        <taxon>Mollusca</taxon>
        <taxon>Bivalvia</taxon>
        <taxon>Autobranchia</taxon>
        <taxon>Pteriomorphia</taxon>
        <taxon>Ostreida</taxon>
        <taxon>Ostreoidea</taxon>
        <taxon>Ostreidae</taxon>
        <taxon>Magallana</taxon>
    </lineage>
</organism>
<dbReference type="InParanoid" id="K1QK77"/>
<name>K1QK77_MAGGI</name>
<protein>
    <submittedName>
        <fullName evidence="1">Uncharacterized protein</fullName>
    </submittedName>
</protein>
<gene>
    <name evidence="1" type="ORF">CGI_10027493</name>
</gene>